<dbReference type="InterPro" id="IPR001245">
    <property type="entry name" value="Ser-Thr/Tyr_kinase_cat_dom"/>
</dbReference>
<evidence type="ECO:0000313" key="7">
    <source>
        <dbReference type="Proteomes" id="UP001457282"/>
    </source>
</evidence>
<keyword evidence="4" id="KW-0067">ATP-binding</keyword>
<evidence type="ECO:0000256" key="1">
    <source>
        <dbReference type="ARBA" id="ARBA00022679"/>
    </source>
</evidence>
<keyword evidence="2" id="KW-0547">Nucleotide-binding</keyword>
<keyword evidence="7" id="KW-1185">Reference proteome</keyword>
<keyword evidence="1" id="KW-0808">Transferase</keyword>
<sequence>MPLLCCVKSSRPNMFLPYFNMQELARATNNFSPNSIIHVGGFGPIYKAELSNGSTVALKYLDSNAFGGFREFRAEMETLGKLRHPNLVKLLGHCMTDSCRFLVYEFIENGSLHEWLHGQVSHQIAFSWKTRIKIVKGVADALEYLHGLERPVIHRDIKAGHVLLDSDFEAHLADFGLARMLEPSETHLSTYMDAGSLWYRPPEYLFDRATWATLKGDVYSFGILMLEIASGKPPSSMDIHPSFRLRLPQCARKLVAQNMHMDLVDSRISRQELKEPNVKEYLMIALSCLMYDPNKRPKMSKVVELLNELPM</sequence>
<evidence type="ECO:0000256" key="3">
    <source>
        <dbReference type="ARBA" id="ARBA00022777"/>
    </source>
</evidence>
<dbReference type="Gene3D" id="1.10.510.10">
    <property type="entry name" value="Transferase(Phosphotransferase) domain 1"/>
    <property type="match status" value="1"/>
</dbReference>
<dbReference type="Gene3D" id="3.30.200.20">
    <property type="entry name" value="Phosphorylase Kinase, domain 1"/>
    <property type="match status" value="1"/>
</dbReference>
<reference evidence="6 7" key="1">
    <citation type="journal article" date="2023" name="G3 (Bethesda)">
        <title>A chromosome-length genome assembly and annotation of blackberry (Rubus argutus, cv. 'Hillquist').</title>
        <authorList>
            <person name="Bruna T."/>
            <person name="Aryal R."/>
            <person name="Dudchenko O."/>
            <person name="Sargent D.J."/>
            <person name="Mead D."/>
            <person name="Buti M."/>
            <person name="Cavallini A."/>
            <person name="Hytonen T."/>
            <person name="Andres J."/>
            <person name="Pham M."/>
            <person name="Weisz D."/>
            <person name="Mascagni F."/>
            <person name="Usai G."/>
            <person name="Natali L."/>
            <person name="Bassil N."/>
            <person name="Fernandez G.E."/>
            <person name="Lomsadze A."/>
            <person name="Armour M."/>
            <person name="Olukolu B."/>
            <person name="Poorten T."/>
            <person name="Britton C."/>
            <person name="Davik J."/>
            <person name="Ashrafi H."/>
            <person name="Aiden E.L."/>
            <person name="Borodovsky M."/>
            <person name="Worthington M."/>
        </authorList>
    </citation>
    <scope>NUCLEOTIDE SEQUENCE [LARGE SCALE GENOMIC DNA]</scope>
    <source>
        <strain evidence="6">PI 553951</strain>
    </source>
</reference>
<keyword evidence="3" id="KW-0418">Kinase</keyword>
<dbReference type="Proteomes" id="UP001457282">
    <property type="component" value="Unassembled WGS sequence"/>
</dbReference>
<comment type="caution">
    <text evidence="6">The sequence shown here is derived from an EMBL/GenBank/DDBJ whole genome shotgun (WGS) entry which is preliminary data.</text>
</comment>
<name>A0AAW1W0G7_RUBAR</name>
<dbReference type="SUPFAM" id="SSF56112">
    <property type="entry name" value="Protein kinase-like (PK-like)"/>
    <property type="match status" value="1"/>
</dbReference>
<dbReference type="EMBL" id="JBEDUW010000007">
    <property type="protein sequence ID" value="KAK9913001.1"/>
    <property type="molecule type" value="Genomic_DNA"/>
</dbReference>
<dbReference type="PROSITE" id="PS50011">
    <property type="entry name" value="PROTEIN_KINASE_DOM"/>
    <property type="match status" value="1"/>
</dbReference>
<dbReference type="GO" id="GO:0005524">
    <property type="term" value="F:ATP binding"/>
    <property type="evidence" value="ECO:0007669"/>
    <property type="project" value="UniProtKB-KW"/>
</dbReference>
<dbReference type="InterPro" id="IPR000719">
    <property type="entry name" value="Prot_kinase_dom"/>
</dbReference>
<dbReference type="GO" id="GO:0004672">
    <property type="term" value="F:protein kinase activity"/>
    <property type="evidence" value="ECO:0007669"/>
    <property type="project" value="InterPro"/>
</dbReference>
<dbReference type="Pfam" id="PF07714">
    <property type="entry name" value="PK_Tyr_Ser-Thr"/>
    <property type="match status" value="1"/>
</dbReference>
<evidence type="ECO:0000259" key="5">
    <source>
        <dbReference type="PROSITE" id="PS50011"/>
    </source>
</evidence>
<dbReference type="InterPro" id="IPR052059">
    <property type="entry name" value="CR_Ser/Thr_kinase"/>
</dbReference>
<organism evidence="6 7">
    <name type="scientific">Rubus argutus</name>
    <name type="common">Southern blackberry</name>
    <dbReference type="NCBI Taxonomy" id="59490"/>
    <lineage>
        <taxon>Eukaryota</taxon>
        <taxon>Viridiplantae</taxon>
        <taxon>Streptophyta</taxon>
        <taxon>Embryophyta</taxon>
        <taxon>Tracheophyta</taxon>
        <taxon>Spermatophyta</taxon>
        <taxon>Magnoliopsida</taxon>
        <taxon>eudicotyledons</taxon>
        <taxon>Gunneridae</taxon>
        <taxon>Pentapetalae</taxon>
        <taxon>rosids</taxon>
        <taxon>fabids</taxon>
        <taxon>Rosales</taxon>
        <taxon>Rosaceae</taxon>
        <taxon>Rosoideae</taxon>
        <taxon>Rosoideae incertae sedis</taxon>
        <taxon>Rubus</taxon>
    </lineage>
</organism>
<evidence type="ECO:0000256" key="4">
    <source>
        <dbReference type="ARBA" id="ARBA00022840"/>
    </source>
</evidence>
<accession>A0AAW1W0G7</accession>
<evidence type="ECO:0000256" key="2">
    <source>
        <dbReference type="ARBA" id="ARBA00022741"/>
    </source>
</evidence>
<evidence type="ECO:0000313" key="6">
    <source>
        <dbReference type="EMBL" id="KAK9913001.1"/>
    </source>
</evidence>
<protein>
    <recommendedName>
        <fullName evidence="5">Protein kinase domain-containing protein</fullName>
    </recommendedName>
</protein>
<feature type="domain" description="Protein kinase" evidence="5">
    <location>
        <begin position="31"/>
        <end position="311"/>
    </location>
</feature>
<dbReference type="PANTHER" id="PTHR47973">
    <property type="entry name" value="CYSTEINE-RICH RECEPTOR-LIKE PROTEIN KINASE 3"/>
    <property type="match status" value="1"/>
</dbReference>
<proteinExistence type="predicted"/>
<gene>
    <name evidence="6" type="ORF">M0R45_036828</name>
</gene>
<dbReference type="InterPro" id="IPR011009">
    <property type="entry name" value="Kinase-like_dom_sf"/>
</dbReference>
<dbReference type="PIRSF" id="PIRSF000654">
    <property type="entry name" value="Integrin-linked_kinase"/>
    <property type="match status" value="1"/>
</dbReference>
<dbReference type="AlphaFoldDB" id="A0AAW1W0G7"/>